<gene>
    <name evidence="2" type="ORF">QE152_g30732</name>
</gene>
<evidence type="ECO:0000313" key="2">
    <source>
        <dbReference type="EMBL" id="KAK9701244.1"/>
    </source>
</evidence>
<dbReference type="Proteomes" id="UP001458880">
    <property type="component" value="Unassembled WGS sequence"/>
</dbReference>
<accession>A0AAW1JDC5</accession>
<sequence>MKSHYRGHKMAVWLNLIPQLHQPGDDDVSMRHHHFHEREPHYYEPHYYAGAVRAESFTRLPPPLHPASMTDHHSIGVGTECVPNTTTEEDSDNTDTISDDTEDEEEGE</sequence>
<feature type="region of interest" description="Disordered" evidence="1">
    <location>
        <begin position="62"/>
        <end position="108"/>
    </location>
</feature>
<dbReference type="EMBL" id="JASPKY010000418">
    <property type="protein sequence ID" value="KAK9701244.1"/>
    <property type="molecule type" value="Genomic_DNA"/>
</dbReference>
<name>A0AAW1JDC5_POPJA</name>
<dbReference type="AlphaFoldDB" id="A0AAW1JDC5"/>
<reference evidence="2 3" key="1">
    <citation type="journal article" date="2024" name="BMC Genomics">
        <title>De novo assembly and annotation of Popillia japonica's genome with initial clues to its potential as an invasive pest.</title>
        <authorList>
            <person name="Cucini C."/>
            <person name="Boschi S."/>
            <person name="Funari R."/>
            <person name="Cardaioli E."/>
            <person name="Iannotti N."/>
            <person name="Marturano G."/>
            <person name="Paoli F."/>
            <person name="Bruttini M."/>
            <person name="Carapelli A."/>
            <person name="Frati F."/>
            <person name="Nardi F."/>
        </authorList>
    </citation>
    <scope>NUCLEOTIDE SEQUENCE [LARGE SCALE GENOMIC DNA]</scope>
    <source>
        <strain evidence="2">DMR45628</strain>
    </source>
</reference>
<evidence type="ECO:0000256" key="1">
    <source>
        <dbReference type="SAM" id="MobiDB-lite"/>
    </source>
</evidence>
<feature type="compositionally biased region" description="Acidic residues" evidence="1">
    <location>
        <begin position="87"/>
        <end position="108"/>
    </location>
</feature>
<comment type="caution">
    <text evidence="2">The sequence shown here is derived from an EMBL/GenBank/DDBJ whole genome shotgun (WGS) entry which is preliminary data.</text>
</comment>
<protein>
    <submittedName>
        <fullName evidence="2">Uncharacterized protein</fullName>
    </submittedName>
</protein>
<organism evidence="2 3">
    <name type="scientific">Popillia japonica</name>
    <name type="common">Japanese beetle</name>
    <dbReference type="NCBI Taxonomy" id="7064"/>
    <lineage>
        <taxon>Eukaryota</taxon>
        <taxon>Metazoa</taxon>
        <taxon>Ecdysozoa</taxon>
        <taxon>Arthropoda</taxon>
        <taxon>Hexapoda</taxon>
        <taxon>Insecta</taxon>
        <taxon>Pterygota</taxon>
        <taxon>Neoptera</taxon>
        <taxon>Endopterygota</taxon>
        <taxon>Coleoptera</taxon>
        <taxon>Polyphaga</taxon>
        <taxon>Scarabaeiformia</taxon>
        <taxon>Scarabaeidae</taxon>
        <taxon>Rutelinae</taxon>
        <taxon>Popillia</taxon>
    </lineage>
</organism>
<evidence type="ECO:0000313" key="3">
    <source>
        <dbReference type="Proteomes" id="UP001458880"/>
    </source>
</evidence>
<keyword evidence="3" id="KW-1185">Reference proteome</keyword>
<proteinExistence type="predicted"/>